<protein>
    <submittedName>
        <fullName evidence="2">Uncharacterized protein</fullName>
    </submittedName>
</protein>
<comment type="caution">
    <text evidence="2">The sequence shown here is derived from an EMBL/GenBank/DDBJ whole genome shotgun (WGS) entry which is preliminary data.</text>
</comment>
<sequence>MTDDGDGGGERVVAFDPEGVTWIRKLRRRPAPPDGEEADYRGDPPEGEDLPDGWTPYGHDEHGRDLAPDAKCDEDPDGDPDDRAE</sequence>
<reference evidence="2 3" key="1">
    <citation type="journal article" date="2019" name="Int. J. Syst. Evol. Microbiol.">
        <title>The Global Catalogue of Microorganisms (GCM) 10K type strain sequencing project: providing services to taxonomists for standard genome sequencing and annotation.</title>
        <authorList>
            <consortium name="The Broad Institute Genomics Platform"/>
            <consortium name="The Broad Institute Genome Sequencing Center for Infectious Disease"/>
            <person name="Wu L."/>
            <person name="Ma J."/>
        </authorList>
    </citation>
    <scope>NUCLEOTIDE SEQUENCE [LARGE SCALE GENOMIC DNA]</scope>
    <source>
        <strain evidence="2 3">CGMCC 1.12563</strain>
    </source>
</reference>
<dbReference type="RefSeq" id="WP_250872995.1">
    <property type="nucleotide sequence ID" value="NZ_JALXFV010000003.1"/>
</dbReference>
<gene>
    <name evidence="2" type="ORF">ACFSBT_06985</name>
</gene>
<dbReference type="AlphaFoldDB" id="A0ABD6AT19"/>
<feature type="compositionally biased region" description="Acidic residues" evidence="1">
    <location>
        <begin position="74"/>
        <end position="85"/>
    </location>
</feature>
<evidence type="ECO:0000313" key="3">
    <source>
        <dbReference type="Proteomes" id="UP001597187"/>
    </source>
</evidence>
<accession>A0ABD6AT19</accession>
<feature type="region of interest" description="Disordered" evidence="1">
    <location>
        <begin position="1"/>
        <end position="85"/>
    </location>
</feature>
<proteinExistence type="predicted"/>
<name>A0ABD6AT19_9EURY</name>
<evidence type="ECO:0000313" key="2">
    <source>
        <dbReference type="EMBL" id="MFD1513023.1"/>
    </source>
</evidence>
<dbReference type="EMBL" id="JBHUDC010000003">
    <property type="protein sequence ID" value="MFD1513023.1"/>
    <property type="molecule type" value="Genomic_DNA"/>
</dbReference>
<keyword evidence="3" id="KW-1185">Reference proteome</keyword>
<dbReference type="Proteomes" id="UP001597187">
    <property type="component" value="Unassembled WGS sequence"/>
</dbReference>
<feature type="compositionally biased region" description="Basic and acidic residues" evidence="1">
    <location>
        <begin position="58"/>
        <end position="73"/>
    </location>
</feature>
<organism evidence="2 3">
    <name type="scientific">Halomarina rubra</name>
    <dbReference type="NCBI Taxonomy" id="2071873"/>
    <lineage>
        <taxon>Archaea</taxon>
        <taxon>Methanobacteriati</taxon>
        <taxon>Methanobacteriota</taxon>
        <taxon>Stenosarchaea group</taxon>
        <taxon>Halobacteria</taxon>
        <taxon>Halobacteriales</taxon>
        <taxon>Natronomonadaceae</taxon>
        <taxon>Halomarina</taxon>
    </lineage>
</organism>
<evidence type="ECO:0000256" key="1">
    <source>
        <dbReference type="SAM" id="MobiDB-lite"/>
    </source>
</evidence>